<protein>
    <submittedName>
        <fullName evidence="4">GNAT superfamily N-acetyltransferase</fullName>
    </submittedName>
</protein>
<evidence type="ECO:0000313" key="5">
    <source>
        <dbReference type="Proteomes" id="UP000559598"/>
    </source>
</evidence>
<feature type="domain" description="N-acetyltransferase" evidence="3">
    <location>
        <begin position="2"/>
        <end position="153"/>
    </location>
</feature>
<dbReference type="InterPro" id="IPR050680">
    <property type="entry name" value="YpeA/RimI_acetyltransf"/>
</dbReference>
<dbReference type="InterPro" id="IPR000182">
    <property type="entry name" value="GNAT_dom"/>
</dbReference>
<evidence type="ECO:0000256" key="2">
    <source>
        <dbReference type="ARBA" id="ARBA00023315"/>
    </source>
</evidence>
<dbReference type="Gene3D" id="3.40.630.30">
    <property type="match status" value="1"/>
</dbReference>
<dbReference type="GO" id="GO:0016747">
    <property type="term" value="F:acyltransferase activity, transferring groups other than amino-acyl groups"/>
    <property type="evidence" value="ECO:0007669"/>
    <property type="project" value="InterPro"/>
</dbReference>
<evidence type="ECO:0000256" key="1">
    <source>
        <dbReference type="ARBA" id="ARBA00022679"/>
    </source>
</evidence>
<dbReference type="AlphaFoldDB" id="A0A840DV87"/>
<reference evidence="4 5" key="1">
    <citation type="submission" date="2020-08" db="EMBL/GenBank/DDBJ databases">
        <title>Genomic Encyclopedia of Type Strains, Phase IV (KMG-IV): sequencing the most valuable type-strain genomes for metagenomic binning, comparative biology and taxonomic classification.</title>
        <authorList>
            <person name="Goeker M."/>
        </authorList>
    </citation>
    <scope>NUCLEOTIDE SEQUENCE [LARGE SCALE GENOMIC DNA]</scope>
    <source>
        <strain evidence="4 5">DSM 17075</strain>
    </source>
</reference>
<keyword evidence="1 4" id="KW-0808">Transferase</keyword>
<gene>
    <name evidence="4" type="ORF">GGR02_003296</name>
</gene>
<evidence type="ECO:0000313" key="4">
    <source>
        <dbReference type="EMBL" id="MBB4075462.1"/>
    </source>
</evidence>
<dbReference type="CDD" id="cd04301">
    <property type="entry name" value="NAT_SF"/>
    <property type="match status" value="1"/>
</dbReference>
<name>A0A840DV87_9BACL</name>
<dbReference type="EMBL" id="JACIDE010000033">
    <property type="protein sequence ID" value="MBB4075462.1"/>
    <property type="molecule type" value="Genomic_DNA"/>
</dbReference>
<dbReference type="PANTHER" id="PTHR43420">
    <property type="entry name" value="ACETYLTRANSFERASE"/>
    <property type="match status" value="1"/>
</dbReference>
<proteinExistence type="predicted"/>
<comment type="caution">
    <text evidence="4">The sequence shown here is derived from an EMBL/GenBank/DDBJ whole genome shotgun (WGS) entry which is preliminary data.</text>
</comment>
<dbReference type="SUPFAM" id="SSF55729">
    <property type="entry name" value="Acyl-CoA N-acyltransferases (Nat)"/>
    <property type="match status" value="1"/>
</dbReference>
<sequence length="291" mass="32978">MLQIKRLSECTLEEAVRAWNAGFEGYYFPIQLTIESFLQRVVGEGLSPSLSIIAFYHDEPVGIVLNGIREFQGTLIAWNGGTGVAPAFRKTGVGTTLMEATLDIYQEAGVELATLEAISENERAIGLYKKFGYEIVDELEYLQFQKAMPRLLDAETFQVETTVPQRVSHLPFYKGRHPWQTQWQSAKNGEALLVKDERGCDIGYAYYRRVFDATGKHEKTVLFQCEAHPARDDAEPILRLLLTKIFSDCSDKVVKVVPNVPITYSSATDSILKEIGFQPIVKQVWMQKRMR</sequence>
<dbReference type="Pfam" id="PF00583">
    <property type="entry name" value="Acetyltransf_1"/>
    <property type="match status" value="1"/>
</dbReference>
<keyword evidence="2" id="KW-0012">Acyltransferase</keyword>
<organism evidence="4 5">
    <name type="scientific">Anoxybacteroides voinovskiense</name>
    <dbReference type="NCBI Taxonomy" id="230470"/>
    <lineage>
        <taxon>Bacteria</taxon>
        <taxon>Bacillati</taxon>
        <taxon>Bacillota</taxon>
        <taxon>Bacilli</taxon>
        <taxon>Bacillales</taxon>
        <taxon>Anoxybacillaceae</taxon>
        <taxon>Anoxybacteroides</taxon>
    </lineage>
</organism>
<accession>A0A840DV87</accession>
<dbReference type="RefSeq" id="WP_183185954.1">
    <property type="nucleotide sequence ID" value="NZ_BMNP01000035.1"/>
</dbReference>
<keyword evidence="5" id="KW-1185">Reference proteome</keyword>
<dbReference type="PANTHER" id="PTHR43420:SF44">
    <property type="entry name" value="ACETYLTRANSFERASE YPEA"/>
    <property type="match status" value="1"/>
</dbReference>
<dbReference type="PROSITE" id="PS51186">
    <property type="entry name" value="GNAT"/>
    <property type="match status" value="1"/>
</dbReference>
<evidence type="ECO:0000259" key="3">
    <source>
        <dbReference type="PROSITE" id="PS51186"/>
    </source>
</evidence>
<dbReference type="Proteomes" id="UP000559598">
    <property type="component" value="Unassembled WGS sequence"/>
</dbReference>
<dbReference type="InterPro" id="IPR016181">
    <property type="entry name" value="Acyl_CoA_acyltransferase"/>
</dbReference>